<dbReference type="InterPro" id="IPR035985">
    <property type="entry name" value="Ubiquitin-activating_enz"/>
</dbReference>
<proteinExistence type="predicted"/>
<reference evidence="2" key="1">
    <citation type="submission" date="2023-04" db="EMBL/GenBank/DDBJ databases">
        <title>Genomic characterization of faba bean (Vicia faba) microsymbionts in Mexican soils.</title>
        <authorList>
            <person name="Rivera Orduna F.N."/>
            <person name="Guevara-Luna J."/>
            <person name="Yan J."/>
            <person name="Arroyo-Herrera I."/>
            <person name="Li Y."/>
            <person name="Vasquez-Murrieta M.S."/>
            <person name="Wang E.T."/>
        </authorList>
    </citation>
    <scope>NUCLEOTIDE SEQUENCE</scope>
    <source>
        <strain evidence="2">CH26</strain>
    </source>
</reference>
<dbReference type="Gene3D" id="3.40.50.720">
    <property type="entry name" value="NAD(P)-binding Rossmann-like Domain"/>
    <property type="match status" value="1"/>
</dbReference>
<sequence length="95" mass="10292">IGVQGQLAFFQPAQGCYRCVFGGGLDDDTRHCAESGVLASTTSVIASLQAHHALLYLGLNQAPLANQLMLWNGMTMQQRIIKFAKDPQCLVCNQP</sequence>
<feature type="domain" description="THIF-type NAD/FAD binding fold" evidence="1">
    <location>
        <begin position="2"/>
        <end position="90"/>
    </location>
</feature>
<comment type="caution">
    <text evidence="2">The sequence shown here is derived from an EMBL/GenBank/DDBJ whole genome shotgun (WGS) entry which is preliminary data.</text>
</comment>
<dbReference type="GO" id="GO:0008641">
    <property type="term" value="F:ubiquitin-like modifier activating enzyme activity"/>
    <property type="evidence" value="ECO:0007669"/>
    <property type="project" value="InterPro"/>
</dbReference>
<dbReference type="Proteomes" id="UP001268610">
    <property type="component" value="Unassembled WGS sequence"/>
</dbReference>
<gene>
    <name evidence="2" type="ORF">RJJ65_35330</name>
</gene>
<dbReference type="EMBL" id="JAVLSF010000202">
    <property type="protein sequence ID" value="MDR9777810.1"/>
    <property type="molecule type" value="Genomic_DNA"/>
</dbReference>
<evidence type="ECO:0000313" key="2">
    <source>
        <dbReference type="EMBL" id="MDR9777810.1"/>
    </source>
</evidence>
<accession>A0AAJ2LMP4</accession>
<evidence type="ECO:0000313" key="3">
    <source>
        <dbReference type="Proteomes" id="UP001268610"/>
    </source>
</evidence>
<dbReference type="SUPFAM" id="SSF69572">
    <property type="entry name" value="Activating enzymes of the ubiquitin-like proteins"/>
    <property type="match status" value="1"/>
</dbReference>
<dbReference type="AlphaFoldDB" id="A0AAJ2LMP4"/>
<feature type="non-terminal residue" evidence="2">
    <location>
        <position position="1"/>
    </location>
</feature>
<evidence type="ECO:0000259" key="1">
    <source>
        <dbReference type="Pfam" id="PF00899"/>
    </source>
</evidence>
<dbReference type="InterPro" id="IPR000594">
    <property type="entry name" value="ThiF_NAD_FAD-bd"/>
</dbReference>
<protein>
    <submittedName>
        <fullName evidence="2">HesA/MoeB/ThiF family protein</fullName>
    </submittedName>
</protein>
<dbReference type="Pfam" id="PF00899">
    <property type="entry name" value="ThiF"/>
    <property type="match status" value="1"/>
</dbReference>
<dbReference type="RefSeq" id="WP_375166372.1">
    <property type="nucleotide sequence ID" value="NZ_JAVLSF010000202.1"/>
</dbReference>
<name>A0AAJ2LMP4_9HYPH</name>
<organism evidence="2 3">
    <name type="scientific">Rhizobium hidalgonense</name>
    <dbReference type="NCBI Taxonomy" id="1538159"/>
    <lineage>
        <taxon>Bacteria</taxon>
        <taxon>Pseudomonadati</taxon>
        <taxon>Pseudomonadota</taxon>
        <taxon>Alphaproteobacteria</taxon>
        <taxon>Hyphomicrobiales</taxon>
        <taxon>Rhizobiaceae</taxon>
        <taxon>Rhizobium/Agrobacterium group</taxon>
        <taxon>Rhizobium</taxon>
    </lineage>
</organism>